<name>A0A0K0FAX6_STRVS</name>
<protein>
    <submittedName>
        <fullName evidence="2">Reverse transcriptase domain-containing protein</fullName>
    </submittedName>
</protein>
<organism evidence="1 2">
    <name type="scientific">Strongyloides venezuelensis</name>
    <name type="common">Threadworm</name>
    <dbReference type="NCBI Taxonomy" id="75913"/>
    <lineage>
        <taxon>Eukaryota</taxon>
        <taxon>Metazoa</taxon>
        <taxon>Ecdysozoa</taxon>
        <taxon>Nematoda</taxon>
        <taxon>Chromadorea</taxon>
        <taxon>Rhabditida</taxon>
        <taxon>Tylenchina</taxon>
        <taxon>Panagrolaimomorpha</taxon>
        <taxon>Strongyloidoidea</taxon>
        <taxon>Strongyloididae</taxon>
        <taxon>Strongyloides</taxon>
    </lineage>
</organism>
<reference evidence="1" key="1">
    <citation type="submission" date="2014-07" db="EMBL/GenBank/DDBJ databases">
        <authorList>
            <person name="Martin A.A"/>
            <person name="De Silva N."/>
        </authorList>
    </citation>
    <scope>NUCLEOTIDE SEQUENCE</scope>
</reference>
<dbReference type="AlphaFoldDB" id="A0A0K0FAX6"/>
<accession>A0A0K0FAX6</accession>
<sequence>MPRERPNETMKVDENPIFNGDPLMFDLDAENTTAINNILRNAFTRAALNVYNTIGKTSMNERIFRKFVSRLTKTKIPKIFGFPLVPQFLKRDLVGSNTVKMLMVLLKVTFDKDF</sequence>
<dbReference type="Proteomes" id="UP000035680">
    <property type="component" value="Unassembled WGS sequence"/>
</dbReference>
<proteinExistence type="predicted"/>
<keyword evidence="1" id="KW-1185">Reference proteome</keyword>
<evidence type="ECO:0000313" key="1">
    <source>
        <dbReference type="Proteomes" id="UP000035680"/>
    </source>
</evidence>
<evidence type="ECO:0000313" key="2">
    <source>
        <dbReference type="WBParaSite" id="SVE_0598200.1"/>
    </source>
</evidence>
<reference evidence="2" key="2">
    <citation type="submission" date="2015-08" db="UniProtKB">
        <authorList>
            <consortium name="WormBaseParasite"/>
        </authorList>
    </citation>
    <scope>IDENTIFICATION</scope>
</reference>
<dbReference type="WBParaSite" id="SVE_0598200.1">
    <property type="protein sequence ID" value="SVE_0598200.1"/>
    <property type="gene ID" value="SVE_0598200"/>
</dbReference>